<reference evidence="1" key="1">
    <citation type="submission" date="2022-08" db="UniProtKB">
        <authorList>
            <consortium name="EnsemblMetazoa"/>
        </authorList>
    </citation>
    <scope>IDENTIFICATION</scope>
    <source>
        <strain evidence="1">05x7-T-G4-1.051#20</strain>
    </source>
</reference>
<protein>
    <submittedName>
        <fullName evidence="1">Uncharacterized protein</fullName>
    </submittedName>
</protein>
<evidence type="ECO:0000313" key="1">
    <source>
        <dbReference type="EnsemblMetazoa" id="G10108.1:cds"/>
    </source>
</evidence>
<dbReference type="AlphaFoldDB" id="A0A8W8HL82"/>
<accession>A0A8W8HL82</accession>
<evidence type="ECO:0000313" key="2">
    <source>
        <dbReference type="Proteomes" id="UP000005408"/>
    </source>
</evidence>
<dbReference type="EnsemblMetazoa" id="G10108.1">
    <property type="protein sequence ID" value="G10108.1:cds"/>
    <property type="gene ID" value="G10108"/>
</dbReference>
<keyword evidence="2" id="KW-1185">Reference proteome</keyword>
<sequence length="157" mass="18043">MWLRGPAFLREDNLSTTFVGAHENFALISDDDKEVRPIVAVNRTTVKEETCNSFKTRIERYSNWIRLVRSIAILRHVLLTKDSCEHSPKRWHYCPQSLNSGTLKSAEIHILKEIQRSEFSEEVECLMKEKPISKGIIAISVLYTGPKTSYPHDRGGQ</sequence>
<proteinExistence type="predicted"/>
<dbReference type="Proteomes" id="UP000005408">
    <property type="component" value="Unassembled WGS sequence"/>
</dbReference>
<name>A0A8W8HL82_MAGGI</name>
<organism evidence="1 2">
    <name type="scientific">Magallana gigas</name>
    <name type="common">Pacific oyster</name>
    <name type="synonym">Crassostrea gigas</name>
    <dbReference type="NCBI Taxonomy" id="29159"/>
    <lineage>
        <taxon>Eukaryota</taxon>
        <taxon>Metazoa</taxon>
        <taxon>Spiralia</taxon>
        <taxon>Lophotrochozoa</taxon>
        <taxon>Mollusca</taxon>
        <taxon>Bivalvia</taxon>
        <taxon>Autobranchia</taxon>
        <taxon>Pteriomorphia</taxon>
        <taxon>Ostreida</taxon>
        <taxon>Ostreoidea</taxon>
        <taxon>Ostreidae</taxon>
        <taxon>Magallana</taxon>
    </lineage>
</organism>